<dbReference type="PANTHER" id="PTHR34989">
    <property type="entry name" value="PROTEIN HDED"/>
    <property type="match status" value="1"/>
</dbReference>
<dbReference type="PANTHER" id="PTHR34989:SF1">
    <property type="entry name" value="PROTEIN HDED"/>
    <property type="match status" value="1"/>
</dbReference>
<proteinExistence type="predicted"/>
<dbReference type="EMBL" id="AEUD01000001">
    <property type="protein sequence ID" value="EGD57132.1"/>
    <property type="molecule type" value="Genomic_DNA"/>
</dbReference>
<evidence type="ECO:0000313" key="3">
    <source>
        <dbReference type="Proteomes" id="UP000035065"/>
    </source>
</evidence>
<dbReference type="AlphaFoldDB" id="F1YE42"/>
<feature type="transmembrane region" description="Helical" evidence="1">
    <location>
        <begin position="105"/>
        <end position="128"/>
    </location>
</feature>
<name>F1YE42_9ACTN</name>
<gene>
    <name evidence="2" type="ORF">SCNU_02120</name>
</gene>
<feature type="transmembrane region" description="Helical" evidence="1">
    <location>
        <begin position="140"/>
        <end position="160"/>
    </location>
</feature>
<keyword evidence="1" id="KW-0812">Transmembrane</keyword>
<feature type="transmembrane region" description="Helical" evidence="1">
    <location>
        <begin position="166"/>
        <end position="188"/>
    </location>
</feature>
<dbReference type="eggNOG" id="COG3247">
    <property type="taxonomic scope" value="Bacteria"/>
</dbReference>
<dbReference type="Pfam" id="PF03729">
    <property type="entry name" value="DUF308"/>
    <property type="match status" value="2"/>
</dbReference>
<protein>
    <recommendedName>
        <fullName evidence="4">Integral membrane protein</fullName>
    </recommendedName>
</protein>
<evidence type="ECO:0008006" key="4">
    <source>
        <dbReference type="Google" id="ProtNLM"/>
    </source>
</evidence>
<feature type="transmembrane region" description="Helical" evidence="1">
    <location>
        <begin position="78"/>
        <end position="99"/>
    </location>
</feature>
<keyword evidence="3" id="KW-1185">Reference proteome</keyword>
<organism evidence="2 3">
    <name type="scientific">Gordonia neofelifaecis NRRL B-59395</name>
    <dbReference type="NCBI Taxonomy" id="644548"/>
    <lineage>
        <taxon>Bacteria</taxon>
        <taxon>Bacillati</taxon>
        <taxon>Actinomycetota</taxon>
        <taxon>Actinomycetes</taxon>
        <taxon>Mycobacteriales</taxon>
        <taxon>Gordoniaceae</taxon>
        <taxon>Gordonia</taxon>
    </lineage>
</organism>
<dbReference type="GO" id="GO:0005886">
    <property type="term" value="C:plasma membrane"/>
    <property type="evidence" value="ECO:0007669"/>
    <property type="project" value="TreeGrafter"/>
</dbReference>
<sequence length="195" mass="20699">MVINDPLDEAARDAVKELASRTWQSLLGIGIASAILGIIVLIWPGATLLVVSILFGIYLLISGIFQIAATFGVRESHGWWRVLSFVTGALSILLAFVAFRNIESAVILLAIWVGISWIFRGVAELSVFMDSASGLPGRGWGIFLAIVTVVAGGILIIWPISSVATLTVVAGIMLVVVGVVEIIEAFALRSKVNAV</sequence>
<reference evidence="2 3" key="1">
    <citation type="journal article" date="2011" name="J. Bacteriol.">
        <title>Draft Genome Sequence of Gordonia neofelifaecis NRRL B-59395, a Cholesterol-Degrading Actinomycete.</title>
        <authorList>
            <person name="Ge F."/>
            <person name="Li W."/>
            <person name="Chen G."/>
            <person name="Liu Y."/>
            <person name="Zhang G."/>
            <person name="Yong B."/>
            <person name="Wang Q."/>
            <person name="Wang N."/>
            <person name="Huang Z."/>
            <person name="Li W."/>
            <person name="Wang J."/>
            <person name="Wu C."/>
            <person name="Xie Q."/>
            <person name="Liu G."/>
        </authorList>
    </citation>
    <scope>NUCLEOTIDE SEQUENCE [LARGE SCALE GENOMIC DNA]</scope>
    <source>
        <strain evidence="2 3">NRRL B-59395</strain>
    </source>
</reference>
<feature type="transmembrane region" description="Helical" evidence="1">
    <location>
        <begin position="26"/>
        <end position="43"/>
    </location>
</feature>
<keyword evidence="1" id="KW-1133">Transmembrane helix</keyword>
<keyword evidence="1" id="KW-0472">Membrane</keyword>
<dbReference type="STRING" id="644548.SCNU_02120"/>
<dbReference type="OrthoDB" id="3577181at2"/>
<accession>F1YE42</accession>
<comment type="caution">
    <text evidence="2">The sequence shown here is derived from an EMBL/GenBank/DDBJ whole genome shotgun (WGS) entry which is preliminary data.</text>
</comment>
<feature type="transmembrane region" description="Helical" evidence="1">
    <location>
        <begin position="49"/>
        <end position="71"/>
    </location>
</feature>
<dbReference type="Proteomes" id="UP000035065">
    <property type="component" value="Unassembled WGS sequence"/>
</dbReference>
<dbReference type="InterPro" id="IPR005325">
    <property type="entry name" value="DUF308_memb"/>
</dbReference>
<evidence type="ECO:0000313" key="2">
    <source>
        <dbReference type="EMBL" id="EGD57132.1"/>
    </source>
</evidence>
<evidence type="ECO:0000256" key="1">
    <source>
        <dbReference type="SAM" id="Phobius"/>
    </source>
</evidence>
<dbReference type="RefSeq" id="WP_009677697.1">
    <property type="nucleotide sequence ID" value="NZ_AEUD01000001.1"/>
</dbReference>
<dbReference type="InterPro" id="IPR052712">
    <property type="entry name" value="Acid_resist_chaperone_HdeD"/>
</dbReference>